<dbReference type="AlphaFoldDB" id="K1WER2"/>
<evidence type="ECO:0000313" key="2">
    <source>
        <dbReference type="EMBL" id="EKD00079.1"/>
    </source>
</evidence>
<dbReference type="EMBL" id="AMBO01000350">
    <property type="protein sequence ID" value="EKD00079.1"/>
    <property type="molecule type" value="Genomic_DNA"/>
</dbReference>
<feature type="transmembrane region" description="Helical" evidence="1">
    <location>
        <begin position="103"/>
        <end position="127"/>
    </location>
</feature>
<evidence type="ECO:0000313" key="3">
    <source>
        <dbReference type="Proteomes" id="UP000006757"/>
    </source>
</evidence>
<gene>
    <name evidence="2" type="ORF">A1Q2_05603</name>
</gene>
<proteinExistence type="predicted"/>
<organism evidence="2 3">
    <name type="scientific">Trichosporon asahii var. asahii (strain CBS 8904)</name>
    <name type="common">Yeast</name>
    <dbReference type="NCBI Taxonomy" id="1220162"/>
    <lineage>
        <taxon>Eukaryota</taxon>
        <taxon>Fungi</taxon>
        <taxon>Dikarya</taxon>
        <taxon>Basidiomycota</taxon>
        <taxon>Agaricomycotina</taxon>
        <taxon>Tremellomycetes</taxon>
        <taxon>Trichosporonales</taxon>
        <taxon>Trichosporonaceae</taxon>
        <taxon>Trichosporon</taxon>
    </lineage>
</organism>
<keyword evidence="1" id="KW-0812">Transmembrane</keyword>
<evidence type="ECO:0000256" key="1">
    <source>
        <dbReference type="SAM" id="Phobius"/>
    </source>
</evidence>
<keyword evidence="1" id="KW-0472">Membrane</keyword>
<comment type="caution">
    <text evidence="2">The sequence shown here is derived from an EMBL/GenBank/DDBJ whole genome shotgun (WGS) entry which is preliminary data.</text>
</comment>
<dbReference type="HOGENOM" id="CLU_1278427_0_0_1"/>
<keyword evidence="1" id="KW-1133">Transmembrane helix</keyword>
<reference evidence="2 3" key="1">
    <citation type="journal article" date="2012" name="Eukaryot. Cell">
        <title>Genome sequence of the Trichosporon asahii environmental strain CBS 8904.</title>
        <authorList>
            <person name="Yang R.Y."/>
            <person name="Li H.T."/>
            <person name="Zhu H."/>
            <person name="Zhou G.P."/>
            <person name="Wang M."/>
            <person name="Wang L."/>
        </authorList>
    </citation>
    <scope>NUCLEOTIDE SEQUENCE [LARGE SCALE GENOMIC DNA]</scope>
    <source>
        <strain evidence="2 3">CBS 8904</strain>
    </source>
</reference>
<protein>
    <submittedName>
        <fullName evidence="2">Uncharacterized protein</fullName>
    </submittedName>
</protein>
<dbReference type="Proteomes" id="UP000006757">
    <property type="component" value="Unassembled WGS sequence"/>
</dbReference>
<keyword evidence="3" id="KW-1185">Reference proteome</keyword>
<sequence length="216" mass="23766">MSNNQTVSDVVLGTAWTVTPGVIASTAVGAHARSTVLHRALYSFASAGIGATSTFSFDLSDPDTLENTLQLCFFLAGGVVLMPTLNSYYGHGIRFDIDFLEKGIFVICLVLYICSRIAAMALSYVLYKHHGHMETKEDRERFQDRASRALLPVTLLLWAYPFFGVLPGMTAEEAKLTVVEPRLPQPSVVNKHTRRCDLAHAPVHQVEQSLSIARRG</sequence>
<dbReference type="InParanoid" id="K1WER2"/>
<feature type="transmembrane region" description="Helical" evidence="1">
    <location>
        <begin position="71"/>
        <end position="91"/>
    </location>
</feature>
<accession>K1WER2</accession>
<feature type="transmembrane region" description="Helical" evidence="1">
    <location>
        <begin position="148"/>
        <end position="166"/>
    </location>
</feature>
<name>K1WER2_TRIAC</name>